<evidence type="ECO:0000313" key="3">
    <source>
        <dbReference type="Proteomes" id="UP000250272"/>
    </source>
</evidence>
<name>A0A2Z2MN46_9EURY</name>
<dbReference type="Proteomes" id="UP000250272">
    <property type="component" value="Chromosome"/>
</dbReference>
<keyword evidence="1" id="KW-0812">Transmembrane</keyword>
<dbReference type="KEGG" id="tbs:A3L01_07750"/>
<feature type="transmembrane region" description="Helical" evidence="1">
    <location>
        <begin position="47"/>
        <end position="65"/>
    </location>
</feature>
<keyword evidence="1" id="KW-0472">Membrane</keyword>
<feature type="transmembrane region" description="Helical" evidence="1">
    <location>
        <begin position="12"/>
        <end position="35"/>
    </location>
</feature>
<proteinExistence type="predicted"/>
<keyword evidence="3" id="KW-1185">Reference proteome</keyword>
<feature type="transmembrane region" description="Helical" evidence="1">
    <location>
        <begin position="211"/>
        <end position="233"/>
    </location>
</feature>
<dbReference type="GeneID" id="33326660"/>
<feature type="transmembrane region" description="Helical" evidence="1">
    <location>
        <begin position="99"/>
        <end position="117"/>
    </location>
</feature>
<dbReference type="OrthoDB" id="46118at2157"/>
<sequence length="234" mass="25354">MNKRRFIIPPVSLPVLLLIFFIFLAVFIVFSSVVMAAFEKLGMPPEVAYALFLFALLGSFINIPIAEEVSYEPVLALGEVRFFGISYPVPYFDWAERRVIIAINVGGALVPLSIVLYEVFRLIYFGQFGLLFNTLLATLVAALFSHAFARPVRGLGIAMPVFLPPLIAIILGWLLGDGNPNLVAYVSGTMGVLIGADLMNWNKIKNLGAPMVSIGGAGTFDGIFLAGVIAVLLV</sequence>
<keyword evidence="1" id="KW-1133">Transmembrane helix</keyword>
<feature type="transmembrane region" description="Helical" evidence="1">
    <location>
        <begin position="156"/>
        <end position="176"/>
    </location>
</feature>
<gene>
    <name evidence="2" type="ORF">A3L01_07750</name>
</gene>
<dbReference type="AlphaFoldDB" id="A0A2Z2MN46"/>
<reference evidence="2 3" key="1">
    <citation type="submission" date="2016-04" db="EMBL/GenBank/DDBJ databases">
        <title>Complete genome sequence of Thermococcus barossii type strain SHCK-94.</title>
        <authorList>
            <person name="Oger P.M."/>
        </authorList>
    </citation>
    <scope>NUCLEOTIDE SEQUENCE [LARGE SCALE GENOMIC DNA]</scope>
    <source>
        <strain evidence="2 3">SHCK-94</strain>
    </source>
</reference>
<evidence type="ECO:0008006" key="4">
    <source>
        <dbReference type="Google" id="ProtNLM"/>
    </source>
</evidence>
<accession>A0A2Z2MN46</accession>
<organism evidence="2 3">
    <name type="scientific">Thermococcus barossii</name>
    <dbReference type="NCBI Taxonomy" id="54077"/>
    <lineage>
        <taxon>Archaea</taxon>
        <taxon>Methanobacteriati</taxon>
        <taxon>Methanobacteriota</taxon>
        <taxon>Thermococci</taxon>
        <taxon>Thermococcales</taxon>
        <taxon>Thermococcaceae</taxon>
        <taxon>Thermococcus</taxon>
    </lineage>
</organism>
<evidence type="ECO:0000313" key="2">
    <source>
        <dbReference type="EMBL" id="ASJ05264.1"/>
    </source>
</evidence>
<dbReference type="Pfam" id="PF07758">
    <property type="entry name" value="DUF1614"/>
    <property type="match status" value="1"/>
</dbReference>
<dbReference type="RefSeq" id="WP_088865266.1">
    <property type="nucleotide sequence ID" value="NZ_CP015101.1"/>
</dbReference>
<feature type="transmembrane region" description="Helical" evidence="1">
    <location>
        <begin position="123"/>
        <end position="144"/>
    </location>
</feature>
<evidence type="ECO:0000256" key="1">
    <source>
        <dbReference type="SAM" id="Phobius"/>
    </source>
</evidence>
<protein>
    <recommendedName>
        <fullName evidence="4">DUF1614 domain-containing protein</fullName>
    </recommendedName>
</protein>
<dbReference type="EMBL" id="CP015101">
    <property type="protein sequence ID" value="ASJ05264.1"/>
    <property type="molecule type" value="Genomic_DNA"/>
</dbReference>
<feature type="transmembrane region" description="Helical" evidence="1">
    <location>
        <begin position="182"/>
        <end position="199"/>
    </location>
</feature>
<dbReference type="InterPro" id="IPR011672">
    <property type="entry name" value="DUF1614"/>
</dbReference>